<keyword evidence="1 4" id="KW-0732">Signal</keyword>
<dbReference type="CDD" id="cd15797">
    <property type="entry name" value="PMEI"/>
    <property type="match status" value="1"/>
</dbReference>
<dbReference type="Gene3D" id="1.20.140.40">
    <property type="entry name" value="Invertase/pectin methylesterase inhibitor family protein"/>
    <property type="match status" value="1"/>
</dbReference>
<evidence type="ECO:0000313" key="7">
    <source>
        <dbReference type="RefSeq" id="XP_022953888.1"/>
    </source>
</evidence>
<name>A0A6J1GPK1_CUCMO</name>
<feature type="domain" description="Pectinesterase inhibitor" evidence="5">
    <location>
        <begin position="32"/>
        <end position="174"/>
    </location>
</feature>
<dbReference type="PANTHER" id="PTHR36710">
    <property type="entry name" value="PECTINESTERASE INHIBITOR-LIKE"/>
    <property type="match status" value="1"/>
</dbReference>
<accession>A0A6J1GPK1</accession>
<dbReference type="SMART" id="SM00856">
    <property type="entry name" value="PMEI"/>
    <property type="match status" value="1"/>
</dbReference>
<evidence type="ECO:0000256" key="3">
    <source>
        <dbReference type="ARBA" id="ARBA00038471"/>
    </source>
</evidence>
<dbReference type="KEGG" id="cmos:111456292"/>
<evidence type="ECO:0000256" key="2">
    <source>
        <dbReference type="ARBA" id="ARBA00023157"/>
    </source>
</evidence>
<comment type="similarity">
    <text evidence="3">Belongs to the PMEI family.</text>
</comment>
<dbReference type="PANTHER" id="PTHR36710:SF4">
    <property type="entry name" value="PLANT INVERTASE_PECTIN METHYLESTERASE INHIBITOR SUPERFAMILY PROTEIN"/>
    <property type="match status" value="1"/>
</dbReference>
<dbReference type="Proteomes" id="UP000504609">
    <property type="component" value="Unplaced"/>
</dbReference>
<dbReference type="AlphaFoldDB" id="A0A6J1GPK1"/>
<dbReference type="GeneID" id="111456292"/>
<dbReference type="RefSeq" id="XP_022953888.1">
    <property type="nucleotide sequence ID" value="XM_023098120.1"/>
</dbReference>
<organism evidence="6 7">
    <name type="scientific">Cucurbita moschata</name>
    <name type="common">Winter crookneck squash</name>
    <name type="synonym">Cucurbita pepo var. moschata</name>
    <dbReference type="NCBI Taxonomy" id="3662"/>
    <lineage>
        <taxon>Eukaryota</taxon>
        <taxon>Viridiplantae</taxon>
        <taxon>Streptophyta</taxon>
        <taxon>Embryophyta</taxon>
        <taxon>Tracheophyta</taxon>
        <taxon>Spermatophyta</taxon>
        <taxon>Magnoliopsida</taxon>
        <taxon>eudicotyledons</taxon>
        <taxon>Gunneridae</taxon>
        <taxon>Pentapetalae</taxon>
        <taxon>rosids</taxon>
        <taxon>fabids</taxon>
        <taxon>Cucurbitales</taxon>
        <taxon>Cucurbitaceae</taxon>
        <taxon>Cucurbiteae</taxon>
        <taxon>Cucurbita</taxon>
    </lineage>
</organism>
<keyword evidence="2" id="KW-1015">Disulfide bond</keyword>
<dbReference type="InterPro" id="IPR035513">
    <property type="entry name" value="Invertase/methylesterase_inhib"/>
</dbReference>
<protein>
    <submittedName>
        <fullName evidence="7">Pectinesterase inhibitor-like</fullName>
    </submittedName>
</protein>
<dbReference type="InterPro" id="IPR034086">
    <property type="entry name" value="PMEI_plant"/>
</dbReference>
<gene>
    <name evidence="7" type="primary">LOC111456292</name>
</gene>
<dbReference type="Pfam" id="PF04043">
    <property type="entry name" value="PMEI"/>
    <property type="match status" value="1"/>
</dbReference>
<dbReference type="FunFam" id="1.20.140.40:FF:000008">
    <property type="entry name" value="Invertase/pectin methylesterase inhibitor family protein"/>
    <property type="match status" value="1"/>
</dbReference>
<reference evidence="7" key="1">
    <citation type="submission" date="2025-08" db="UniProtKB">
        <authorList>
            <consortium name="RefSeq"/>
        </authorList>
    </citation>
    <scope>IDENTIFICATION</scope>
    <source>
        <tissue evidence="7">Young leaves</tissue>
    </source>
</reference>
<dbReference type="SUPFAM" id="SSF101148">
    <property type="entry name" value="Plant invertase/pectin methylesterase inhibitor"/>
    <property type="match status" value="1"/>
</dbReference>
<feature type="signal peptide" evidence="4">
    <location>
        <begin position="1"/>
        <end position="18"/>
    </location>
</feature>
<sequence>MTSSSFIVVSSLLAFVLSLLFSNGVVPMHAAFTNGAPFTICKKTRNPSLCFNVLKSAGTTNLKHLATFTLNLANNKAAQSCALAQSLASKAVDPRLKELYATCVEHYNNVVVVIEGAKSNLGKGDYNGVNIQASRAMTEASDCLDNFTQPPKDPSTLSGNGKAVEDICSIVLVIANLLLGRA</sequence>
<evidence type="ECO:0000256" key="1">
    <source>
        <dbReference type="ARBA" id="ARBA00022729"/>
    </source>
</evidence>
<evidence type="ECO:0000313" key="6">
    <source>
        <dbReference type="Proteomes" id="UP000504609"/>
    </source>
</evidence>
<evidence type="ECO:0000259" key="5">
    <source>
        <dbReference type="SMART" id="SM00856"/>
    </source>
</evidence>
<keyword evidence="6" id="KW-1185">Reference proteome</keyword>
<dbReference type="GO" id="GO:0046910">
    <property type="term" value="F:pectinesterase inhibitor activity"/>
    <property type="evidence" value="ECO:0007669"/>
    <property type="project" value="InterPro"/>
</dbReference>
<proteinExistence type="inferred from homology"/>
<dbReference type="InterPro" id="IPR006501">
    <property type="entry name" value="Pectinesterase_inhib_dom"/>
</dbReference>
<dbReference type="InterPro" id="IPR052421">
    <property type="entry name" value="PCW_Enzyme_Inhibitor"/>
</dbReference>
<evidence type="ECO:0000256" key="4">
    <source>
        <dbReference type="SAM" id="SignalP"/>
    </source>
</evidence>
<dbReference type="NCBIfam" id="TIGR01614">
    <property type="entry name" value="PME_inhib"/>
    <property type="match status" value="1"/>
</dbReference>
<feature type="chain" id="PRO_5027028512" evidence="4">
    <location>
        <begin position="19"/>
        <end position="182"/>
    </location>
</feature>